<evidence type="ECO:0000256" key="3">
    <source>
        <dbReference type="ARBA" id="ARBA00022723"/>
    </source>
</evidence>
<dbReference type="EMBL" id="CAADEW010000094">
    <property type="protein sequence ID" value="VFJ59797.1"/>
    <property type="molecule type" value="Genomic_DNA"/>
</dbReference>
<gene>
    <name evidence="8" type="ORF">BECKFW1821A_GA0114235_109416</name>
    <name evidence="9" type="ORF">BECKFW1821B_GA0114236_109814</name>
</gene>
<accession>A0A450TDB7</accession>
<dbReference type="EMBL" id="CAADFD010000098">
    <property type="protein sequence ID" value="VFJ64908.1"/>
    <property type="molecule type" value="Genomic_DNA"/>
</dbReference>
<keyword evidence="3" id="KW-0479">Metal-binding</keyword>
<evidence type="ECO:0000256" key="5">
    <source>
        <dbReference type="ARBA" id="ARBA00023002"/>
    </source>
</evidence>
<dbReference type="AlphaFoldDB" id="A0A450TDB7"/>
<reference evidence="9" key="1">
    <citation type="submission" date="2019-02" db="EMBL/GenBank/DDBJ databases">
        <authorList>
            <person name="Gruber-Vodicka R. H."/>
            <person name="Seah K. B. B."/>
        </authorList>
    </citation>
    <scope>NUCLEOTIDE SEQUENCE</scope>
    <source>
        <strain evidence="9">BECK_BZ106</strain>
        <strain evidence="8">BECK_BZ15</strain>
    </source>
</reference>
<keyword evidence="5" id="KW-0560">Oxidoreductase</keyword>
<keyword evidence="4 9" id="KW-0223">Dioxygenase</keyword>
<name>A0A450TDB7_9GAMM</name>
<comment type="similarity">
    <text evidence="2">Belongs to the gamma-BBH/TMLD family.</text>
</comment>
<dbReference type="InterPro" id="IPR042098">
    <property type="entry name" value="TauD-like_sf"/>
</dbReference>
<evidence type="ECO:0000259" key="7">
    <source>
        <dbReference type="Pfam" id="PF02668"/>
    </source>
</evidence>
<evidence type="ECO:0000313" key="9">
    <source>
        <dbReference type="EMBL" id="VFJ64908.1"/>
    </source>
</evidence>
<dbReference type="GO" id="GO:0046872">
    <property type="term" value="F:metal ion binding"/>
    <property type="evidence" value="ECO:0007669"/>
    <property type="project" value="UniProtKB-KW"/>
</dbReference>
<dbReference type="GO" id="GO:0045329">
    <property type="term" value="P:carnitine biosynthetic process"/>
    <property type="evidence" value="ECO:0007669"/>
    <property type="project" value="TreeGrafter"/>
</dbReference>
<organism evidence="9">
    <name type="scientific">Candidatus Kentrum sp. FW</name>
    <dbReference type="NCBI Taxonomy" id="2126338"/>
    <lineage>
        <taxon>Bacteria</taxon>
        <taxon>Pseudomonadati</taxon>
        <taxon>Pseudomonadota</taxon>
        <taxon>Gammaproteobacteria</taxon>
        <taxon>Candidatus Kentrum</taxon>
    </lineage>
</organism>
<evidence type="ECO:0000313" key="8">
    <source>
        <dbReference type="EMBL" id="VFJ59797.1"/>
    </source>
</evidence>
<evidence type="ECO:0000256" key="1">
    <source>
        <dbReference type="ARBA" id="ARBA00001954"/>
    </source>
</evidence>
<dbReference type="InterPro" id="IPR050411">
    <property type="entry name" value="AlphaKG_dependent_hydroxylases"/>
</dbReference>
<sequence>MNSTDTFLIIQECPASALDDLGNYLSTTTEEARLDKSGQFFPFMKGIKGNTERNVRVQLIKLSHRRQCPLSYSDLHRAVLMIGHYLGELLVQNEQGDKVIRVFDRNRLGSMYKGARYHQTHEGGSIHTDNVNIPEHWEYLLLACLAPAPAGGESILVDGIRIHATLERDFPEALEILEKNFFWEMRGVADSLYEAPIITYTRKGKPLFRHLRPYMESAHEKAGRPLTEEQLYAVDVLDALLNSSEFQKRYKMETGDILLTHDAQVLHGRTCFSDTLSSIDYDEYVTDQSQSPNRQGRKQKVLKRTMERLWIRSG</sequence>
<dbReference type="PANTHER" id="PTHR10696:SF25">
    <property type="entry name" value="OXIDOREDUCTASE AIM17-RELATED"/>
    <property type="match status" value="1"/>
</dbReference>
<evidence type="ECO:0000256" key="2">
    <source>
        <dbReference type="ARBA" id="ARBA00008654"/>
    </source>
</evidence>
<evidence type="ECO:0000256" key="4">
    <source>
        <dbReference type="ARBA" id="ARBA00022964"/>
    </source>
</evidence>
<proteinExistence type="inferred from homology"/>
<comment type="cofactor">
    <cofactor evidence="1">
        <name>Fe(2+)</name>
        <dbReference type="ChEBI" id="CHEBI:29033"/>
    </cofactor>
</comment>
<dbReference type="PANTHER" id="PTHR10696">
    <property type="entry name" value="GAMMA-BUTYROBETAINE HYDROXYLASE-RELATED"/>
    <property type="match status" value="1"/>
</dbReference>
<dbReference type="Gene3D" id="3.60.130.10">
    <property type="entry name" value="Clavaminate synthase-like"/>
    <property type="match status" value="1"/>
</dbReference>
<dbReference type="SUPFAM" id="SSF51197">
    <property type="entry name" value="Clavaminate synthase-like"/>
    <property type="match status" value="1"/>
</dbReference>
<protein>
    <submittedName>
        <fullName evidence="9">Taurine catabolism dioxygenase TauD, TfdA family</fullName>
    </submittedName>
</protein>
<evidence type="ECO:0000256" key="6">
    <source>
        <dbReference type="ARBA" id="ARBA00023004"/>
    </source>
</evidence>
<feature type="domain" description="TauD/TfdA-like" evidence="7">
    <location>
        <begin position="94"/>
        <end position="273"/>
    </location>
</feature>
<keyword evidence="6" id="KW-0408">Iron</keyword>
<dbReference type="InterPro" id="IPR003819">
    <property type="entry name" value="TauD/TfdA-like"/>
</dbReference>
<dbReference type="GO" id="GO:0016706">
    <property type="term" value="F:2-oxoglutarate-dependent dioxygenase activity"/>
    <property type="evidence" value="ECO:0007669"/>
    <property type="project" value="UniProtKB-ARBA"/>
</dbReference>
<dbReference type="Pfam" id="PF02668">
    <property type="entry name" value="TauD"/>
    <property type="match status" value="1"/>
</dbReference>